<feature type="transmembrane region" description="Helical" evidence="1">
    <location>
        <begin position="47"/>
        <end position="67"/>
    </location>
</feature>
<evidence type="ECO:0000313" key="2">
    <source>
        <dbReference type="EMBL" id="KNB04550.1"/>
    </source>
</evidence>
<name>A0A0J9UZK8_FUSO4</name>
<dbReference type="AlphaFoldDB" id="A0A0J9UZK8"/>
<evidence type="ECO:0000256" key="1">
    <source>
        <dbReference type="SAM" id="Phobius"/>
    </source>
</evidence>
<evidence type="ECO:0000313" key="3">
    <source>
        <dbReference type="Proteomes" id="UP000009097"/>
    </source>
</evidence>
<sequence>MPAPERPRQESEGKLASTLARIMLFVTLVVPTTISATMTPITPTAKVMIIITFIEAIAVVHGFATGASRRNQTMQPRAIFTIMHQMIRTP</sequence>
<dbReference type="Proteomes" id="UP000009097">
    <property type="component" value="Unassembled WGS sequence"/>
</dbReference>
<proteinExistence type="predicted"/>
<protein>
    <submittedName>
        <fullName evidence="2">Uncharacterized protein</fullName>
    </submittedName>
</protein>
<accession>A0A0J9UZK8</accession>
<dbReference type="VEuPathDB" id="FungiDB:FOXG_06613"/>
<organism evidence="2 3">
    <name type="scientific">Fusarium oxysporum f. sp. lycopersici (strain 4287 / CBS 123668 / FGSC 9935 / NRRL 34936)</name>
    <name type="common">Fusarium vascular wilt of tomato</name>
    <dbReference type="NCBI Taxonomy" id="426428"/>
    <lineage>
        <taxon>Eukaryota</taxon>
        <taxon>Fungi</taxon>
        <taxon>Dikarya</taxon>
        <taxon>Ascomycota</taxon>
        <taxon>Pezizomycotina</taxon>
        <taxon>Sordariomycetes</taxon>
        <taxon>Hypocreomycetidae</taxon>
        <taxon>Hypocreales</taxon>
        <taxon>Nectriaceae</taxon>
        <taxon>Fusarium</taxon>
        <taxon>Fusarium oxysporum species complex</taxon>
    </lineage>
</organism>
<keyword evidence="1" id="KW-0812">Transmembrane</keyword>
<dbReference type="RefSeq" id="XP_018242595.1">
    <property type="nucleotide sequence ID" value="XM_018385305.1"/>
</dbReference>
<dbReference type="KEGG" id="fox:FOXG_06613"/>
<gene>
    <name evidence="2" type="ORF">FOXG_06613</name>
</gene>
<reference evidence="2" key="2">
    <citation type="journal article" date="2010" name="Nature">
        <title>Comparative genomics reveals mobile pathogenicity chromosomes in Fusarium.</title>
        <authorList>
            <person name="Ma L.J."/>
            <person name="van der Does H.C."/>
            <person name="Borkovich K.A."/>
            <person name="Coleman J.J."/>
            <person name="Daboussi M.J."/>
            <person name="Di Pietro A."/>
            <person name="Dufresne M."/>
            <person name="Freitag M."/>
            <person name="Grabherr M."/>
            <person name="Henrissat B."/>
            <person name="Houterman P.M."/>
            <person name="Kang S."/>
            <person name="Shim W.B."/>
            <person name="Woloshuk C."/>
            <person name="Xie X."/>
            <person name="Xu J.R."/>
            <person name="Antoniw J."/>
            <person name="Baker S.E."/>
            <person name="Bluhm B.H."/>
            <person name="Breakspear A."/>
            <person name="Brown D.W."/>
            <person name="Butchko R.A."/>
            <person name="Chapman S."/>
            <person name="Coulson R."/>
            <person name="Coutinho P.M."/>
            <person name="Danchin E.G."/>
            <person name="Diener A."/>
            <person name="Gale L.R."/>
            <person name="Gardiner D.M."/>
            <person name="Goff S."/>
            <person name="Hammond-Kosack K.E."/>
            <person name="Hilburn K."/>
            <person name="Hua-Van A."/>
            <person name="Jonkers W."/>
            <person name="Kazan K."/>
            <person name="Kodira C.D."/>
            <person name="Koehrsen M."/>
            <person name="Kumar L."/>
            <person name="Lee Y.H."/>
            <person name="Li L."/>
            <person name="Manners J.M."/>
            <person name="Miranda-Saavedra D."/>
            <person name="Mukherjee M."/>
            <person name="Park G."/>
            <person name="Park J."/>
            <person name="Park S.Y."/>
            <person name="Proctor R.H."/>
            <person name="Regev A."/>
            <person name="Ruiz-Roldan M.C."/>
            <person name="Sain D."/>
            <person name="Sakthikumar S."/>
            <person name="Sykes S."/>
            <person name="Schwartz D.C."/>
            <person name="Turgeon B.G."/>
            <person name="Wapinski I."/>
            <person name="Yoder O."/>
            <person name="Young S."/>
            <person name="Zeng Q."/>
            <person name="Zhou S."/>
            <person name="Galagan J."/>
            <person name="Cuomo C.A."/>
            <person name="Kistler H.C."/>
            <person name="Rep M."/>
        </authorList>
    </citation>
    <scope>NUCLEOTIDE SEQUENCE [LARGE SCALE GENOMIC DNA]</scope>
    <source>
        <strain evidence="2">4287</strain>
    </source>
</reference>
<feature type="transmembrane region" description="Helical" evidence="1">
    <location>
        <begin position="21"/>
        <end position="41"/>
    </location>
</feature>
<dbReference type="GeneID" id="28948472"/>
<reference evidence="2" key="1">
    <citation type="submission" date="2007-04" db="EMBL/GenBank/DDBJ databases">
        <authorList>
            <consortium name="The Broad Institute Genome Sequencing Platform"/>
            <person name="Birren B."/>
            <person name="Lander E."/>
            <person name="Galagan J."/>
            <person name="Nusbaum C."/>
            <person name="Devon K."/>
            <person name="Ma L.-J."/>
            <person name="Jaffe D."/>
            <person name="Butler J."/>
            <person name="Alvarez P."/>
            <person name="Gnerre S."/>
            <person name="Grabherr M."/>
            <person name="Kleber M."/>
            <person name="Mauceli E."/>
            <person name="Brockman W."/>
            <person name="MacCallum I.A."/>
            <person name="Young S."/>
            <person name="LaButti K."/>
            <person name="DeCaprio D."/>
            <person name="Crawford M."/>
            <person name="Koehrsen M."/>
            <person name="Engels R."/>
            <person name="Montgomery P."/>
            <person name="Pearson M."/>
            <person name="Howarth C."/>
            <person name="Larson L."/>
            <person name="White J."/>
            <person name="O'Leary S."/>
            <person name="Kodira C."/>
            <person name="Zeng Q."/>
            <person name="Yandava C."/>
            <person name="Alvarado L."/>
            <person name="Kistler C."/>
            <person name="Shim W.-B."/>
            <person name="Kang S."/>
            <person name="Woloshuk C."/>
        </authorList>
    </citation>
    <scope>NUCLEOTIDE SEQUENCE</scope>
    <source>
        <strain evidence="2">4287</strain>
    </source>
</reference>
<dbReference type="EMBL" id="DS231702">
    <property type="protein sequence ID" value="KNB04550.1"/>
    <property type="molecule type" value="Genomic_DNA"/>
</dbReference>
<keyword evidence="1" id="KW-1133">Transmembrane helix</keyword>
<keyword evidence="1" id="KW-0472">Membrane</keyword>